<evidence type="ECO:0000313" key="4">
    <source>
        <dbReference type="Proteomes" id="UP001150907"/>
    </source>
</evidence>
<comment type="caution">
    <text evidence="3">The sequence shown here is derived from an EMBL/GenBank/DDBJ whole genome shotgun (WGS) entry which is preliminary data.</text>
</comment>
<evidence type="ECO:0000313" key="3">
    <source>
        <dbReference type="EMBL" id="KAJ2004554.1"/>
    </source>
</evidence>
<feature type="compositionally biased region" description="Polar residues" evidence="2">
    <location>
        <begin position="220"/>
        <end position="233"/>
    </location>
</feature>
<keyword evidence="4" id="KW-1185">Reference proteome</keyword>
<evidence type="ECO:0000256" key="2">
    <source>
        <dbReference type="SAM" id="MobiDB-lite"/>
    </source>
</evidence>
<organism evidence="3 4">
    <name type="scientific">Coemansia thaxteri</name>
    <dbReference type="NCBI Taxonomy" id="2663907"/>
    <lineage>
        <taxon>Eukaryota</taxon>
        <taxon>Fungi</taxon>
        <taxon>Fungi incertae sedis</taxon>
        <taxon>Zoopagomycota</taxon>
        <taxon>Kickxellomycotina</taxon>
        <taxon>Kickxellomycetes</taxon>
        <taxon>Kickxellales</taxon>
        <taxon>Kickxellaceae</taxon>
        <taxon>Coemansia</taxon>
    </lineage>
</organism>
<dbReference type="EMBL" id="JANBQF010000148">
    <property type="protein sequence ID" value="KAJ2004554.1"/>
    <property type="molecule type" value="Genomic_DNA"/>
</dbReference>
<keyword evidence="1" id="KW-0175">Coiled coil</keyword>
<dbReference type="Proteomes" id="UP001150907">
    <property type="component" value="Unassembled WGS sequence"/>
</dbReference>
<feature type="region of interest" description="Disordered" evidence="2">
    <location>
        <begin position="213"/>
        <end position="242"/>
    </location>
</feature>
<dbReference type="OrthoDB" id="524326at2759"/>
<dbReference type="AlphaFoldDB" id="A0A9W8EIG3"/>
<gene>
    <name evidence="3" type="ORF">H4R26_002448</name>
</gene>
<proteinExistence type="predicted"/>
<feature type="coiled-coil region" evidence="1">
    <location>
        <begin position="89"/>
        <end position="193"/>
    </location>
</feature>
<name>A0A9W8EIG3_9FUNG</name>
<evidence type="ECO:0000256" key="1">
    <source>
        <dbReference type="SAM" id="Coils"/>
    </source>
</evidence>
<accession>A0A9W8EIG3</accession>
<reference evidence="3" key="1">
    <citation type="submission" date="2022-07" db="EMBL/GenBank/DDBJ databases">
        <title>Phylogenomic reconstructions and comparative analyses of Kickxellomycotina fungi.</title>
        <authorList>
            <person name="Reynolds N.K."/>
            <person name="Stajich J.E."/>
            <person name="Barry K."/>
            <person name="Grigoriev I.V."/>
            <person name="Crous P."/>
            <person name="Smith M.E."/>
        </authorList>
    </citation>
    <scope>NUCLEOTIDE SEQUENCE</scope>
    <source>
        <strain evidence="3">IMI 214461</strain>
    </source>
</reference>
<sequence>MGESNVLGANRVAATSQQLTQDLTARTQAAPVPGSLRVNTSVASLNQYSYNDIARSGDQLSTESTDSVTELLSQIDRMVGTSQDLRTRRSRTEHQAKATRLARRELEAQMANLQVMCQQEMDMNAMLADRISSEEARIKELFEQIERAQQNIAYVAKQRVQLVDRLQTVEARQRDAMQQMAETEKESERCTEDVTLLDNKMFGMERRQVQILRQSRNKTSEYSNGFKSASSRSSGEHTVVGR</sequence>
<protein>
    <submittedName>
        <fullName evidence="3">Uncharacterized protein</fullName>
    </submittedName>
</protein>